<comment type="subcellular location">
    <subcellularLocation>
        <location evidence="1">Cell membrane</location>
        <topology evidence="1">Multi-pass membrane protein</topology>
    </subcellularLocation>
</comment>
<feature type="transmembrane region" description="Helical" evidence="6">
    <location>
        <begin position="25"/>
        <end position="45"/>
    </location>
</feature>
<keyword evidence="5 6" id="KW-0472">Membrane</keyword>
<reference evidence="7 8" key="1">
    <citation type="submission" date="2024-09" db="EMBL/GenBank/DDBJ databases">
        <authorList>
            <person name="Pan X."/>
        </authorList>
    </citation>
    <scope>NUCLEOTIDE SEQUENCE [LARGE SCALE GENOMIC DNA]</scope>
    <source>
        <strain evidence="7 8">B2969</strain>
    </source>
</reference>
<feature type="transmembrane region" description="Helical" evidence="6">
    <location>
        <begin position="294"/>
        <end position="312"/>
    </location>
</feature>
<evidence type="ECO:0000256" key="4">
    <source>
        <dbReference type="ARBA" id="ARBA00022989"/>
    </source>
</evidence>
<dbReference type="Pfam" id="PF03706">
    <property type="entry name" value="LPG_synthase_TM"/>
    <property type="match status" value="1"/>
</dbReference>
<evidence type="ECO:0000313" key="8">
    <source>
        <dbReference type="Proteomes" id="UP001610861"/>
    </source>
</evidence>
<evidence type="ECO:0000256" key="6">
    <source>
        <dbReference type="SAM" id="Phobius"/>
    </source>
</evidence>
<proteinExistence type="predicted"/>
<evidence type="ECO:0000313" key="7">
    <source>
        <dbReference type="EMBL" id="MFH8251863.1"/>
    </source>
</evidence>
<feature type="transmembrane region" description="Helical" evidence="6">
    <location>
        <begin position="145"/>
        <end position="164"/>
    </location>
</feature>
<keyword evidence="3 6" id="KW-0812">Transmembrane</keyword>
<keyword evidence="2" id="KW-1003">Cell membrane</keyword>
<gene>
    <name evidence="7" type="ORF">ACH3VR_15965</name>
</gene>
<dbReference type="PANTHER" id="PTHR40277">
    <property type="entry name" value="BLL5419 PROTEIN"/>
    <property type="match status" value="1"/>
</dbReference>
<comment type="caution">
    <text evidence="7">The sequence shown here is derived from an EMBL/GenBank/DDBJ whole genome shotgun (WGS) entry which is preliminary data.</text>
</comment>
<dbReference type="PANTHER" id="PTHR40277:SF1">
    <property type="entry name" value="BLL5419 PROTEIN"/>
    <property type="match status" value="1"/>
</dbReference>
<feature type="transmembrane region" description="Helical" evidence="6">
    <location>
        <begin position="270"/>
        <end position="288"/>
    </location>
</feature>
<dbReference type="InterPro" id="IPR022791">
    <property type="entry name" value="L-PG_synthase/AglD"/>
</dbReference>
<feature type="transmembrane region" description="Helical" evidence="6">
    <location>
        <begin position="211"/>
        <end position="238"/>
    </location>
</feature>
<organism evidence="7 8">
    <name type="scientific">Microbacterium alkaliflavum</name>
    <dbReference type="NCBI Taxonomy" id="3248839"/>
    <lineage>
        <taxon>Bacteria</taxon>
        <taxon>Bacillati</taxon>
        <taxon>Actinomycetota</taxon>
        <taxon>Actinomycetes</taxon>
        <taxon>Micrococcales</taxon>
        <taxon>Microbacteriaceae</taxon>
        <taxon>Microbacterium</taxon>
    </lineage>
</organism>
<feature type="transmembrane region" description="Helical" evidence="6">
    <location>
        <begin position="57"/>
        <end position="76"/>
    </location>
</feature>
<dbReference type="Proteomes" id="UP001610861">
    <property type="component" value="Unassembled WGS sequence"/>
</dbReference>
<feature type="transmembrane region" description="Helical" evidence="6">
    <location>
        <begin position="170"/>
        <end position="191"/>
    </location>
</feature>
<evidence type="ECO:0000256" key="2">
    <source>
        <dbReference type="ARBA" id="ARBA00022475"/>
    </source>
</evidence>
<evidence type="ECO:0000256" key="5">
    <source>
        <dbReference type="ARBA" id="ARBA00023136"/>
    </source>
</evidence>
<name>A0ABW7QCJ8_9MICO</name>
<accession>A0ABW7QCJ8</accession>
<keyword evidence="8" id="KW-1185">Reference proteome</keyword>
<evidence type="ECO:0000256" key="1">
    <source>
        <dbReference type="ARBA" id="ARBA00004651"/>
    </source>
</evidence>
<keyword evidence="4 6" id="KW-1133">Transmembrane helix</keyword>
<dbReference type="RefSeq" id="WP_397557313.1">
    <property type="nucleotide sequence ID" value="NZ_JBIQWL010000006.1"/>
</dbReference>
<protein>
    <submittedName>
        <fullName evidence="7">Lysylphosphatidylglycerol synthase domain-containing protein</fullName>
    </submittedName>
</protein>
<sequence>MTSVARPVATRPALRAVLASPRARAIAKAVAGFGILVAIIAQAGADPFLRGLSAVSGQAVVAALVLAAIATSAAAWRWRLIARGLEVPIGQAGAVAAYYRSQFLNTVLPGGVVGDVHRAVAHGRSVGRVGNASRAVAAERAAGQAVQVVLAAAVLAVAGLAAYAPAVGAVLLAVVVASVALLVAAAASVRVRSALRRELALVRGAFASTRVVAGVVVASVVVACHVATFVVAGVAVGLEASPRTASVAVVAVLAGTIPLNVGGWGPREGVAGWAAAAVGFGSATGVAASTAYGVLAMIAVAPGAAVVAAAALTRRRGHAAVAVEIRPLAAPGEESSP</sequence>
<evidence type="ECO:0000256" key="3">
    <source>
        <dbReference type="ARBA" id="ARBA00022692"/>
    </source>
</evidence>
<dbReference type="EMBL" id="JBIQWL010000006">
    <property type="protein sequence ID" value="MFH8251863.1"/>
    <property type="molecule type" value="Genomic_DNA"/>
</dbReference>
<feature type="transmembrane region" description="Helical" evidence="6">
    <location>
        <begin position="244"/>
        <end position="263"/>
    </location>
</feature>